<name>A0AAV4AEI0_9GAST</name>
<evidence type="ECO:0000259" key="2">
    <source>
        <dbReference type="Pfam" id="PF21320"/>
    </source>
</evidence>
<dbReference type="InterPro" id="IPR048711">
    <property type="entry name" value="WHD_Rv2258c"/>
</dbReference>
<protein>
    <submittedName>
        <fullName evidence="3">Methyltransferase domain-containing protein</fullName>
    </submittedName>
</protein>
<evidence type="ECO:0000313" key="4">
    <source>
        <dbReference type="Proteomes" id="UP000735302"/>
    </source>
</evidence>
<keyword evidence="3" id="KW-0489">Methyltransferase</keyword>
<gene>
    <name evidence="3" type="ORF">PoB_003134400</name>
</gene>
<sequence length="348" mass="38091">MAKFSESSKTIIRDTMIGMALSLAKEVGILQALVDADGQLTSLQVAEAKGLKERYVRELLNALSTAELVEVVEGEDGVFKYSLDLKGESTDAFDRALTYASFPSVLASRFSSIKDCIHKNGPDGVRYNDQVQDILDNFSRQSAPQLVAIISEQVPDLKIRLEKGIDAIEFGAGRGRLSAALAQQFPDSRFVASEVTSDIVETAKDTWAHISNLTFALVDICAIPETPDKQYDWIFCCDVMHDLPDILGALKGSKRLLQKPDGILTFVDITTSGSPVADRGNKSVATFYTMGTFLCIPESYQQKNSVAMGPCWGRQAALDLVQKAGFEVHDIQIDDCCSLFICRLPKDS</sequence>
<accession>A0AAV4AEI0</accession>
<keyword evidence="4" id="KW-1185">Reference proteome</keyword>
<feature type="domain" description="Methyltransferase type 12" evidence="1">
    <location>
        <begin position="168"/>
        <end position="264"/>
    </location>
</feature>
<dbReference type="Pfam" id="PF21320">
    <property type="entry name" value="WHD_Rv2258c"/>
    <property type="match status" value="1"/>
</dbReference>
<dbReference type="PANTHER" id="PTHR45128">
    <property type="entry name" value="METHYLTRANSFERASE TYPE 11"/>
    <property type="match status" value="1"/>
</dbReference>
<dbReference type="CDD" id="cd02440">
    <property type="entry name" value="AdoMet_MTases"/>
    <property type="match status" value="1"/>
</dbReference>
<reference evidence="3 4" key="1">
    <citation type="journal article" date="2021" name="Elife">
        <title>Chloroplast acquisition without the gene transfer in kleptoplastic sea slugs, Plakobranchus ocellatus.</title>
        <authorList>
            <person name="Maeda T."/>
            <person name="Takahashi S."/>
            <person name="Yoshida T."/>
            <person name="Shimamura S."/>
            <person name="Takaki Y."/>
            <person name="Nagai Y."/>
            <person name="Toyoda A."/>
            <person name="Suzuki Y."/>
            <person name="Arimoto A."/>
            <person name="Ishii H."/>
            <person name="Satoh N."/>
            <person name="Nishiyama T."/>
            <person name="Hasebe M."/>
            <person name="Maruyama T."/>
            <person name="Minagawa J."/>
            <person name="Obokata J."/>
            <person name="Shigenobu S."/>
        </authorList>
    </citation>
    <scope>NUCLEOTIDE SEQUENCE [LARGE SCALE GENOMIC DNA]</scope>
</reference>
<dbReference type="Gene3D" id="3.40.50.150">
    <property type="entry name" value="Vaccinia Virus protein VP39"/>
    <property type="match status" value="1"/>
</dbReference>
<dbReference type="InterPro" id="IPR013217">
    <property type="entry name" value="Methyltransf_12"/>
</dbReference>
<evidence type="ECO:0000313" key="3">
    <source>
        <dbReference type="EMBL" id="GFO04839.1"/>
    </source>
</evidence>
<dbReference type="InterPro" id="IPR053173">
    <property type="entry name" value="SAM-binding_MTase"/>
</dbReference>
<dbReference type="Pfam" id="PF08242">
    <property type="entry name" value="Methyltransf_12"/>
    <property type="match status" value="1"/>
</dbReference>
<comment type="caution">
    <text evidence="3">The sequence shown here is derived from an EMBL/GenBank/DDBJ whole genome shotgun (WGS) entry which is preliminary data.</text>
</comment>
<dbReference type="SUPFAM" id="SSF46785">
    <property type="entry name" value="Winged helix' DNA-binding domain"/>
    <property type="match status" value="1"/>
</dbReference>
<dbReference type="EMBL" id="BLXT01003742">
    <property type="protein sequence ID" value="GFO04839.1"/>
    <property type="molecule type" value="Genomic_DNA"/>
</dbReference>
<dbReference type="SUPFAM" id="SSF53335">
    <property type="entry name" value="S-adenosyl-L-methionine-dependent methyltransferases"/>
    <property type="match status" value="1"/>
</dbReference>
<proteinExistence type="predicted"/>
<dbReference type="Gene3D" id="1.10.10.10">
    <property type="entry name" value="Winged helix-like DNA-binding domain superfamily/Winged helix DNA-binding domain"/>
    <property type="match status" value="1"/>
</dbReference>
<dbReference type="PANTHER" id="PTHR45128:SF1">
    <property type="entry name" value="S-ADENOSYLMETHIONINE-DEPENDENT METHYLTRANSFERASE RV2258C"/>
    <property type="match status" value="1"/>
</dbReference>
<dbReference type="Proteomes" id="UP000735302">
    <property type="component" value="Unassembled WGS sequence"/>
</dbReference>
<dbReference type="GO" id="GO:0008168">
    <property type="term" value="F:methyltransferase activity"/>
    <property type="evidence" value="ECO:0007669"/>
    <property type="project" value="UniProtKB-KW"/>
</dbReference>
<dbReference type="InterPro" id="IPR029063">
    <property type="entry name" value="SAM-dependent_MTases_sf"/>
</dbReference>
<dbReference type="InterPro" id="IPR036388">
    <property type="entry name" value="WH-like_DNA-bd_sf"/>
</dbReference>
<dbReference type="AlphaFoldDB" id="A0AAV4AEI0"/>
<keyword evidence="3" id="KW-0808">Transferase</keyword>
<dbReference type="InterPro" id="IPR036390">
    <property type="entry name" value="WH_DNA-bd_sf"/>
</dbReference>
<organism evidence="3 4">
    <name type="scientific">Plakobranchus ocellatus</name>
    <dbReference type="NCBI Taxonomy" id="259542"/>
    <lineage>
        <taxon>Eukaryota</taxon>
        <taxon>Metazoa</taxon>
        <taxon>Spiralia</taxon>
        <taxon>Lophotrochozoa</taxon>
        <taxon>Mollusca</taxon>
        <taxon>Gastropoda</taxon>
        <taxon>Heterobranchia</taxon>
        <taxon>Euthyneura</taxon>
        <taxon>Panpulmonata</taxon>
        <taxon>Sacoglossa</taxon>
        <taxon>Placobranchoidea</taxon>
        <taxon>Plakobranchidae</taxon>
        <taxon>Plakobranchus</taxon>
    </lineage>
</organism>
<feature type="domain" description="S-adenosylmethionine-dependent methyltransferase Rv2258c-like winged HTH" evidence="2">
    <location>
        <begin position="17"/>
        <end position="71"/>
    </location>
</feature>
<evidence type="ECO:0000259" key="1">
    <source>
        <dbReference type="Pfam" id="PF08242"/>
    </source>
</evidence>
<dbReference type="GO" id="GO:0032259">
    <property type="term" value="P:methylation"/>
    <property type="evidence" value="ECO:0007669"/>
    <property type="project" value="UniProtKB-KW"/>
</dbReference>